<evidence type="ECO:0000313" key="1">
    <source>
        <dbReference type="EMBL" id="TKA63527.1"/>
    </source>
</evidence>
<comment type="caution">
    <text evidence="1">The sequence shown here is derived from an EMBL/GenBank/DDBJ whole genome shotgun (WGS) entry which is preliminary data.</text>
</comment>
<dbReference type="STRING" id="331657.A0A4U0WL84"/>
<name>A0A4U0WL84_9PEZI</name>
<sequence>MAGGEIIHTDSPCAGERIPADGKWNWMYGEPSEREFTVAKVDAYNNINSYLAELQGTTMKTAEDIVAYADANSGTEGARAGDHAAFASGQDLFNEVVAHRGVEDGTYRKALSCTRRKSRDEGIDAALHVTKDGRSIELDALLQCDGRGAGQQIAAQAGYPIITIPIGIDAGGIPVGLSLQHTAWQEGALIKWASAIEDLLLSSRGRRHAPGYRNPLAKNIPVDEDSLFS</sequence>
<dbReference type="Proteomes" id="UP000308768">
    <property type="component" value="Unassembled WGS sequence"/>
</dbReference>
<dbReference type="EMBL" id="NAJN01001390">
    <property type="protein sequence ID" value="TKA63527.1"/>
    <property type="molecule type" value="Genomic_DNA"/>
</dbReference>
<protein>
    <recommendedName>
        <fullName evidence="3">Amidase domain-containing protein</fullName>
    </recommendedName>
</protein>
<accession>A0A4U0WL84</accession>
<dbReference type="Gene3D" id="3.90.1300.10">
    <property type="entry name" value="Amidase signature (AS) domain"/>
    <property type="match status" value="1"/>
</dbReference>
<dbReference type="PANTHER" id="PTHR42678:SF37">
    <property type="entry name" value="AMIDASE C869.01-RELATED"/>
    <property type="match status" value="1"/>
</dbReference>
<organism evidence="1 2">
    <name type="scientific">Cryomyces minteri</name>
    <dbReference type="NCBI Taxonomy" id="331657"/>
    <lineage>
        <taxon>Eukaryota</taxon>
        <taxon>Fungi</taxon>
        <taxon>Dikarya</taxon>
        <taxon>Ascomycota</taxon>
        <taxon>Pezizomycotina</taxon>
        <taxon>Dothideomycetes</taxon>
        <taxon>Dothideomycetes incertae sedis</taxon>
        <taxon>Cryomyces</taxon>
    </lineage>
</organism>
<dbReference type="SUPFAM" id="SSF75304">
    <property type="entry name" value="Amidase signature (AS) enzymes"/>
    <property type="match status" value="1"/>
</dbReference>
<dbReference type="AlphaFoldDB" id="A0A4U0WL84"/>
<evidence type="ECO:0000313" key="2">
    <source>
        <dbReference type="Proteomes" id="UP000308768"/>
    </source>
</evidence>
<dbReference type="PANTHER" id="PTHR42678">
    <property type="entry name" value="AMIDASE"/>
    <property type="match status" value="1"/>
</dbReference>
<dbReference type="OrthoDB" id="566138at2759"/>
<proteinExistence type="predicted"/>
<keyword evidence="2" id="KW-1185">Reference proteome</keyword>
<evidence type="ECO:0008006" key="3">
    <source>
        <dbReference type="Google" id="ProtNLM"/>
    </source>
</evidence>
<reference evidence="1 2" key="1">
    <citation type="submission" date="2017-03" db="EMBL/GenBank/DDBJ databases">
        <title>Genomes of endolithic fungi from Antarctica.</title>
        <authorList>
            <person name="Coleine C."/>
            <person name="Masonjones S."/>
            <person name="Stajich J.E."/>
        </authorList>
    </citation>
    <scope>NUCLEOTIDE SEQUENCE [LARGE SCALE GENOMIC DNA]</scope>
    <source>
        <strain evidence="1 2">CCFEE 5187</strain>
    </source>
</reference>
<gene>
    <name evidence="1" type="ORF">B0A49_06292</name>
</gene>
<dbReference type="InterPro" id="IPR036928">
    <property type="entry name" value="AS_sf"/>
</dbReference>